<name>A0A9N7TP46_PLEPL</name>
<feature type="region of interest" description="Disordered" evidence="1">
    <location>
        <begin position="1"/>
        <end position="79"/>
    </location>
</feature>
<dbReference type="Proteomes" id="UP001153269">
    <property type="component" value="Unassembled WGS sequence"/>
</dbReference>
<evidence type="ECO:0000313" key="2">
    <source>
        <dbReference type="EMBL" id="CAB1416526.1"/>
    </source>
</evidence>
<comment type="caution">
    <text evidence="2">The sequence shown here is derived from an EMBL/GenBank/DDBJ whole genome shotgun (WGS) entry which is preliminary data.</text>
</comment>
<proteinExistence type="predicted"/>
<dbReference type="AlphaFoldDB" id="A0A9N7TP46"/>
<evidence type="ECO:0000313" key="3">
    <source>
        <dbReference type="Proteomes" id="UP001153269"/>
    </source>
</evidence>
<dbReference type="EMBL" id="CADEAL010000213">
    <property type="protein sequence ID" value="CAB1416526.1"/>
    <property type="molecule type" value="Genomic_DNA"/>
</dbReference>
<gene>
    <name evidence="2" type="ORF">PLEPLA_LOCUS4317</name>
</gene>
<reference evidence="2" key="1">
    <citation type="submission" date="2020-03" db="EMBL/GenBank/DDBJ databases">
        <authorList>
            <person name="Weist P."/>
        </authorList>
    </citation>
    <scope>NUCLEOTIDE SEQUENCE</scope>
</reference>
<accession>A0A9N7TP46</accession>
<feature type="compositionally biased region" description="Polar residues" evidence="1">
    <location>
        <begin position="52"/>
        <end position="63"/>
    </location>
</feature>
<evidence type="ECO:0000256" key="1">
    <source>
        <dbReference type="SAM" id="MobiDB-lite"/>
    </source>
</evidence>
<sequence length="134" mass="14879">MHLLHEVNTAKTSMRERERERDTDRQRETGIGGRGGRTRPVDRQVKTLVMRSESSGRVCTGSSARPVPPDPAAFPKNHHPSFSSQPCCHLFFSPPVLFPPRRPRPPPPSSGDSDLLCLVTQSGLVWNAKRCGNL</sequence>
<protein>
    <submittedName>
        <fullName evidence="2">Uncharacterized protein</fullName>
    </submittedName>
</protein>
<feature type="compositionally biased region" description="Basic and acidic residues" evidence="1">
    <location>
        <begin position="13"/>
        <end position="28"/>
    </location>
</feature>
<keyword evidence="3" id="KW-1185">Reference proteome</keyword>
<organism evidence="2 3">
    <name type="scientific">Pleuronectes platessa</name>
    <name type="common">European plaice</name>
    <dbReference type="NCBI Taxonomy" id="8262"/>
    <lineage>
        <taxon>Eukaryota</taxon>
        <taxon>Metazoa</taxon>
        <taxon>Chordata</taxon>
        <taxon>Craniata</taxon>
        <taxon>Vertebrata</taxon>
        <taxon>Euteleostomi</taxon>
        <taxon>Actinopterygii</taxon>
        <taxon>Neopterygii</taxon>
        <taxon>Teleostei</taxon>
        <taxon>Neoteleostei</taxon>
        <taxon>Acanthomorphata</taxon>
        <taxon>Carangaria</taxon>
        <taxon>Pleuronectiformes</taxon>
        <taxon>Pleuronectoidei</taxon>
        <taxon>Pleuronectidae</taxon>
        <taxon>Pleuronectes</taxon>
    </lineage>
</organism>